<evidence type="ECO:0000313" key="3">
    <source>
        <dbReference type="Proteomes" id="UP001183643"/>
    </source>
</evidence>
<sequence length="81" mass="8565">MLIRLAAEGPRGAVPLFGTLAGTAGQPWWTRRPALATMLPGELWDFHTHAAIAAWLEKSGRDAGSPACSGSVSARRRATPL</sequence>
<reference evidence="2" key="1">
    <citation type="submission" date="2023-07" db="EMBL/GenBank/DDBJ databases">
        <title>Sequencing the genomes of 1000 actinobacteria strains.</title>
        <authorList>
            <person name="Klenk H.-P."/>
        </authorList>
    </citation>
    <scope>NUCLEOTIDE SEQUENCE</scope>
    <source>
        <strain evidence="2">DSM 44707</strain>
    </source>
</reference>
<proteinExistence type="predicted"/>
<dbReference type="EMBL" id="JAVDYB010000001">
    <property type="protein sequence ID" value="MDR7279251.1"/>
    <property type="molecule type" value="Genomic_DNA"/>
</dbReference>
<accession>A0AAE4CC37</accession>
<gene>
    <name evidence="2" type="ORF">J2S41_006029</name>
</gene>
<dbReference type="RefSeq" id="WP_310372693.1">
    <property type="nucleotide sequence ID" value="NZ_JAVDYB010000001.1"/>
</dbReference>
<protein>
    <submittedName>
        <fullName evidence="2">Uncharacterized protein</fullName>
    </submittedName>
</protein>
<dbReference type="Proteomes" id="UP001183643">
    <property type="component" value="Unassembled WGS sequence"/>
</dbReference>
<name>A0AAE4CC37_9ACTN</name>
<keyword evidence="3" id="KW-1185">Reference proteome</keyword>
<dbReference type="AlphaFoldDB" id="A0AAE4CC37"/>
<evidence type="ECO:0000256" key="1">
    <source>
        <dbReference type="SAM" id="MobiDB-lite"/>
    </source>
</evidence>
<evidence type="ECO:0000313" key="2">
    <source>
        <dbReference type="EMBL" id="MDR7279251.1"/>
    </source>
</evidence>
<organism evidence="2 3">
    <name type="scientific">Catenuloplanes atrovinosus</name>
    <dbReference type="NCBI Taxonomy" id="137266"/>
    <lineage>
        <taxon>Bacteria</taxon>
        <taxon>Bacillati</taxon>
        <taxon>Actinomycetota</taxon>
        <taxon>Actinomycetes</taxon>
        <taxon>Micromonosporales</taxon>
        <taxon>Micromonosporaceae</taxon>
        <taxon>Catenuloplanes</taxon>
    </lineage>
</organism>
<feature type="region of interest" description="Disordered" evidence="1">
    <location>
        <begin position="60"/>
        <end position="81"/>
    </location>
</feature>
<comment type="caution">
    <text evidence="2">The sequence shown here is derived from an EMBL/GenBank/DDBJ whole genome shotgun (WGS) entry which is preliminary data.</text>
</comment>